<evidence type="ECO:0000313" key="3">
    <source>
        <dbReference type="Proteomes" id="UP000267128"/>
    </source>
</evidence>
<dbReference type="InterPro" id="IPR036412">
    <property type="entry name" value="HAD-like_sf"/>
</dbReference>
<dbReference type="PANTHER" id="PTHR47829">
    <property type="entry name" value="HYDROLASE, PUTATIVE (AFU_ORTHOLOGUE AFUA_1G12880)-RELATED"/>
    <property type="match status" value="1"/>
</dbReference>
<keyword evidence="3" id="KW-1185">Reference proteome</keyword>
<dbReference type="InterPro" id="IPR023198">
    <property type="entry name" value="PGP-like_dom2"/>
</dbReference>
<name>A0A3N0CK00_9ACTN</name>
<dbReference type="NCBIfam" id="TIGR01509">
    <property type="entry name" value="HAD-SF-IA-v3"/>
    <property type="match status" value="1"/>
</dbReference>
<dbReference type="Gene3D" id="3.40.50.1000">
    <property type="entry name" value="HAD superfamily/HAD-like"/>
    <property type="match status" value="1"/>
</dbReference>
<proteinExistence type="predicted"/>
<dbReference type="InterPro" id="IPR006439">
    <property type="entry name" value="HAD-SF_hydro_IA"/>
</dbReference>
<dbReference type="Proteomes" id="UP000267128">
    <property type="component" value="Unassembled WGS sequence"/>
</dbReference>
<protein>
    <submittedName>
        <fullName evidence="2">HAD family phosphatase</fullName>
    </submittedName>
</protein>
<dbReference type="SUPFAM" id="SSF56784">
    <property type="entry name" value="HAD-like"/>
    <property type="match status" value="1"/>
</dbReference>
<feature type="compositionally biased region" description="Basic and acidic residues" evidence="1">
    <location>
        <begin position="1"/>
        <end position="12"/>
    </location>
</feature>
<reference evidence="2 3" key="1">
    <citation type="submission" date="2018-11" db="EMBL/GenBank/DDBJ databases">
        <authorList>
            <person name="Li F."/>
        </authorList>
    </citation>
    <scope>NUCLEOTIDE SEQUENCE [LARGE SCALE GENOMIC DNA]</scope>
    <source>
        <strain evidence="2 3">Gsoil 097</strain>
    </source>
</reference>
<dbReference type="InterPro" id="IPR052898">
    <property type="entry name" value="ACAD10-like"/>
</dbReference>
<feature type="region of interest" description="Disordered" evidence="1">
    <location>
        <begin position="1"/>
        <end position="81"/>
    </location>
</feature>
<feature type="compositionally biased region" description="Basic and acidic residues" evidence="1">
    <location>
        <begin position="65"/>
        <end position="74"/>
    </location>
</feature>
<feature type="compositionally biased region" description="Basic and acidic residues" evidence="1">
    <location>
        <begin position="24"/>
        <end position="37"/>
    </location>
</feature>
<comment type="caution">
    <text evidence="2">The sequence shown here is derived from an EMBL/GenBank/DDBJ whole genome shotgun (WGS) entry which is preliminary data.</text>
</comment>
<dbReference type="EMBL" id="RJSE01000007">
    <property type="protein sequence ID" value="RNL63346.1"/>
    <property type="molecule type" value="Genomic_DNA"/>
</dbReference>
<feature type="compositionally biased region" description="Low complexity" evidence="1">
    <location>
        <begin position="13"/>
        <end position="23"/>
    </location>
</feature>
<evidence type="ECO:0000256" key="1">
    <source>
        <dbReference type="SAM" id="MobiDB-lite"/>
    </source>
</evidence>
<dbReference type="InterPro" id="IPR023214">
    <property type="entry name" value="HAD_sf"/>
</dbReference>
<evidence type="ECO:0000313" key="2">
    <source>
        <dbReference type="EMBL" id="RNL63346.1"/>
    </source>
</evidence>
<dbReference type="OrthoDB" id="9795007at2"/>
<accession>A0A3N0CK00</accession>
<dbReference type="Pfam" id="PF00702">
    <property type="entry name" value="Hydrolase"/>
    <property type="match status" value="1"/>
</dbReference>
<dbReference type="SFLD" id="SFLDG01129">
    <property type="entry name" value="C1.5:_HAD__Beta-PGM__Phosphata"/>
    <property type="match status" value="1"/>
</dbReference>
<dbReference type="SFLD" id="SFLDS00003">
    <property type="entry name" value="Haloacid_Dehalogenase"/>
    <property type="match status" value="1"/>
</dbReference>
<dbReference type="PRINTS" id="PR00413">
    <property type="entry name" value="HADHALOGNASE"/>
</dbReference>
<dbReference type="Gene3D" id="1.10.150.240">
    <property type="entry name" value="Putative phosphatase, domain 2"/>
    <property type="match status" value="1"/>
</dbReference>
<organism evidence="2 3">
    <name type="scientific">Nocardioides marmoriginsengisoli</name>
    <dbReference type="NCBI Taxonomy" id="661483"/>
    <lineage>
        <taxon>Bacteria</taxon>
        <taxon>Bacillati</taxon>
        <taxon>Actinomycetota</taxon>
        <taxon>Actinomycetes</taxon>
        <taxon>Propionibacteriales</taxon>
        <taxon>Nocardioidaceae</taxon>
        <taxon>Nocardioides</taxon>
    </lineage>
</organism>
<sequence length="299" mass="31973">MGRRGPAHDRGGLRAPRPGGRPVADPRADAARPARERGRARRRPGWAGRPGGGGDRAGRRARGGGRADPRRPGERAGAAVTPEQAVTVRAVVFDLGGVLTTDPFAGMVAYAEDLGIPSSSIADAVRTGPQFQDVETGRSTMRDFLKWLCVDIETRYGVRVDIRRLAAALAAGQQVRPEMLVLVRDLRAAGARIGLLTNNAREAKSWWESGVLPLEEFDVVLDSSDLGVRKPDPEAFRITLDRLGLEPAEVAFVDDLAVNVDGARAVGLHGLVFEDPAQCRAELTALLDRSAPVTTTGNQ</sequence>
<dbReference type="CDD" id="cd02603">
    <property type="entry name" value="HAD_sEH-N_like"/>
    <property type="match status" value="1"/>
</dbReference>
<dbReference type="AlphaFoldDB" id="A0A3N0CK00"/>
<gene>
    <name evidence="2" type="ORF">EFK50_11350</name>
</gene>
<dbReference type="PANTHER" id="PTHR47829:SF1">
    <property type="entry name" value="HAD FAMILY PHOSPHATASE"/>
    <property type="match status" value="1"/>
</dbReference>